<dbReference type="Gene3D" id="2.60.120.560">
    <property type="entry name" value="Exo-inulinase, domain 1"/>
    <property type="match status" value="1"/>
</dbReference>
<organism evidence="3 4">
    <name type="scientific">Thermoflavifilum thermophilum</name>
    <dbReference type="NCBI Taxonomy" id="1393122"/>
    <lineage>
        <taxon>Bacteria</taxon>
        <taxon>Pseudomonadati</taxon>
        <taxon>Bacteroidota</taxon>
        <taxon>Chitinophagia</taxon>
        <taxon>Chitinophagales</taxon>
        <taxon>Chitinophagaceae</taxon>
        <taxon>Thermoflavifilum</taxon>
    </lineage>
</organism>
<evidence type="ECO:0000259" key="2">
    <source>
        <dbReference type="Pfam" id="PF06439"/>
    </source>
</evidence>
<keyword evidence="1" id="KW-0732">Signal</keyword>
<dbReference type="STRING" id="1393122.SAMN05660895_1016"/>
<dbReference type="Pfam" id="PF06439">
    <property type="entry name" value="3keto-disac_hyd"/>
    <property type="match status" value="1"/>
</dbReference>
<reference evidence="4" key="1">
    <citation type="submission" date="2016-10" db="EMBL/GenBank/DDBJ databases">
        <authorList>
            <person name="Varghese N."/>
            <person name="Submissions S."/>
        </authorList>
    </citation>
    <scope>NUCLEOTIDE SEQUENCE [LARGE SCALE GENOMIC DNA]</scope>
    <source>
        <strain evidence="4">DSM 14807</strain>
    </source>
</reference>
<evidence type="ECO:0000313" key="3">
    <source>
        <dbReference type="EMBL" id="SFV31235.1"/>
    </source>
</evidence>
<dbReference type="GO" id="GO:0016787">
    <property type="term" value="F:hydrolase activity"/>
    <property type="evidence" value="ECO:0007669"/>
    <property type="project" value="InterPro"/>
</dbReference>
<name>A0A1I7N999_9BACT</name>
<proteinExistence type="predicted"/>
<keyword evidence="4" id="KW-1185">Reference proteome</keyword>
<dbReference type="AlphaFoldDB" id="A0A1I7N999"/>
<evidence type="ECO:0000313" key="4">
    <source>
        <dbReference type="Proteomes" id="UP000199537"/>
    </source>
</evidence>
<dbReference type="OrthoDB" id="659240at2"/>
<dbReference type="InterPro" id="IPR010496">
    <property type="entry name" value="AL/BT2_dom"/>
</dbReference>
<gene>
    <name evidence="3" type="ORF">SAMN05660895_1016</name>
</gene>
<accession>A0A1I7N999</accession>
<evidence type="ECO:0000256" key="1">
    <source>
        <dbReference type="SAM" id="SignalP"/>
    </source>
</evidence>
<feature type="chain" id="PRO_5011619566" description="3-keto-alpha-glucoside-1,2-lyase/3-keto-2-hydroxy-glucal hydratase domain-containing protein" evidence="1">
    <location>
        <begin position="26"/>
        <end position="237"/>
    </location>
</feature>
<dbReference type="RefSeq" id="WP_092458584.1">
    <property type="nucleotide sequence ID" value="NZ_FPCJ01000001.1"/>
</dbReference>
<feature type="domain" description="3-keto-alpha-glucoside-1,2-lyase/3-keto-2-hydroxy-glucal hydratase" evidence="2">
    <location>
        <begin position="37"/>
        <end position="235"/>
    </location>
</feature>
<protein>
    <recommendedName>
        <fullName evidence="2">3-keto-alpha-glucoside-1,2-lyase/3-keto-2-hydroxy-glucal hydratase domain-containing protein</fullName>
    </recommendedName>
</protein>
<feature type="signal peptide" evidence="1">
    <location>
        <begin position="1"/>
        <end position="25"/>
    </location>
</feature>
<sequence length="237" mass="27383">MSSYLHLGLTTLLLAVFFIAGTAQTNNTLANQEKQEGWQLLFNGRNLDGWHGYQHQPATAWDVVDGTLHCKGKGPGFAPVDLVTDDSSFSSFHLKIDWKIAPRSNSGILYLVRETQPASYYTGPEFQIIDDEHYPEKLEPWQHTGADYAMHVPQIRPVHPAGEWNHTEIIVNHGHVQYWLNGKKILEFDMWTPEWYKLKNEGKWKDYPDYGKYHSGHIALQDHGDEVWFRNIKIKKL</sequence>
<dbReference type="EMBL" id="FPCJ01000001">
    <property type="protein sequence ID" value="SFV31235.1"/>
    <property type="molecule type" value="Genomic_DNA"/>
</dbReference>
<dbReference type="Proteomes" id="UP000199537">
    <property type="component" value="Unassembled WGS sequence"/>
</dbReference>